<evidence type="ECO:0000256" key="1">
    <source>
        <dbReference type="SAM" id="Phobius"/>
    </source>
</evidence>
<keyword evidence="1" id="KW-0812">Transmembrane</keyword>
<dbReference type="EMBL" id="BAABAV010000001">
    <property type="protein sequence ID" value="GAA4268730.1"/>
    <property type="molecule type" value="Genomic_DNA"/>
</dbReference>
<accession>A0ABP8E917</accession>
<evidence type="ECO:0000313" key="3">
    <source>
        <dbReference type="Proteomes" id="UP001500027"/>
    </source>
</evidence>
<keyword evidence="3" id="KW-1185">Reference proteome</keyword>
<feature type="transmembrane region" description="Helical" evidence="1">
    <location>
        <begin position="15"/>
        <end position="32"/>
    </location>
</feature>
<sequence>MNAINTLNKSTSKRCIKEAIGVGVIVLITFYIENVLDRHHGIVFCTVFYNYYLVAIQNENI</sequence>
<reference evidence="3" key="1">
    <citation type="journal article" date="2019" name="Int. J. Syst. Evol. Microbiol.">
        <title>The Global Catalogue of Microorganisms (GCM) 10K type strain sequencing project: providing services to taxonomists for standard genome sequencing and annotation.</title>
        <authorList>
            <consortium name="The Broad Institute Genomics Platform"/>
            <consortium name="The Broad Institute Genome Sequencing Center for Infectious Disease"/>
            <person name="Wu L."/>
            <person name="Ma J."/>
        </authorList>
    </citation>
    <scope>NUCLEOTIDE SEQUENCE [LARGE SCALE GENOMIC DNA]</scope>
    <source>
        <strain evidence="3">JCM 17452</strain>
    </source>
</reference>
<gene>
    <name evidence="2" type="ORF">GCM10022257_08310</name>
</gene>
<proteinExistence type="predicted"/>
<protein>
    <submittedName>
        <fullName evidence="2">Uncharacterized protein</fullName>
    </submittedName>
</protein>
<comment type="caution">
    <text evidence="2">The sequence shown here is derived from an EMBL/GenBank/DDBJ whole genome shotgun (WGS) entry which is preliminary data.</text>
</comment>
<dbReference type="Proteomes" id="UP001500027">
    <property type="component" value="Unassembled WGS sequence"/>
</dbReference>
<keyword evidence="1" id="KW-1133">Transmembrane helix</keyword>
<name>A0ABP8E917_9FLAO</name>
<organism evidence="2 3">
    <name type="scientific">Hyunsoonleella aestuarii</name>
    <dbReference type="NCBI Taxonomy" id="912802"/>
    <lineage>
        <taxon>Bacteria</taxon>
        <taxon>Pseudomonadati</taxon>
        <taxon>Bacteroidota</taxon>
        <taxon>Flavobacteriia</taxon>
        <taxon>Flavobacteriales</taxon>
        <taxon>Flavobacteriaceae</taxon>
    </lineage>
</organism>
<evidence type="ECO:0000313" key="2">
    <source>
        <dbReference type="EMBL" id="GAA4268730.1"/>
    </source>
</evidence>
<keyword evidence="1" id="KW-0472">Membrane</keyword>